<dbReference type="AlphaFoldDB" id="A0A9N8Q397"/>
<evidence type="ECO:0000256" key="1">
    <source>
        <dbReference type="SAM" id="MobiDB-lite"/>
    </source>
</evidence>
<feature type="compositionally biased region" description="Low complexity" evidence="1">
    <location>
        <begin position="118"/>
        <end position="129"/>
    </location>
</feature>
<proteinExistence type="predicted"/>
<dbReference type="Proteomes" id="UP001153321">
    <property type="component" value="Chromosome 13"/>
</dbReference>
<reference evidence="3" key="1">
    <citation type="submission" date="2022-02" db="EMBL/GenBank/DDBJ databases">
        <authorList>
            <person name="King R."/>
        </authorList>
    </citation>
    <scope>NUCLEOTIDE SEQUENCE</scope>
</reference>
<dbReference type="SUPFAM" id="SSF50494">
    <property type="entry name" value="Trypsin-like serine proteases"/>
    <property type="match status" value="1"/>
</dbReference>
<sequence length="301" mass="29923">MDLAVLELEAPFGGGARSRPILMATQPSECAPRAVCHVVRALPRAGSRTPRLRIVDATLVPGDACAERASGWPGLRDSALCLVGPTLCQSDWGAGVVCEGKLCGVLSRSARAAEDSAEPTAAETEAADAAESRDSSCGDTHVAQSVARWRRFLHCAHTLRACGRGGECAALCSERRLLAMPEGEARGAGDAPSAAGYVFSASGDALPAAGDALPAAGDALPAAGDTLPAAGDALPAAGDALPAAGAALPAAGDALPAAAIDAAPDVPPDAETPTFQPTTSLPAVSPCKISSLIITASDACS</sequence>
<gene>
    <name evidence="3" type="ORF">SPLIT_LOCUS1622</name>
</gene>
<dbReference type="EMBL" id="LR824544">
    <property type="protein sequence ID" value="CAD0224735.1"/>
    <property type="molecule type" value="Genomic_DNA"/>
</dbReference>
<dbReference type="GO" id="GO:0004252">
    <property type="term" value="F:serine-type endopeptidase activity"/>
    <property type="evidence" value="ECO:0007669"/>
    <property type="project" value="InterPro"/>
</dbReference>
<name>A0A9N8Q397_SPOLI</name>
<dbReference type="InterPro" id="IPR043504">
    <property type="entry name" value="Peptidase_S1_PA_chymotrypsin"/>
</dbReference>
<keyword evidence="4" id="KW-1185">Reference proteome</keyword>
<protein>
    <recommendedName>
        <fullName evidence="2">Peptidase S1 domain-containing protein</fullName>
    </recommendedName>
</protein>
<feature type="domain" description="Peptidase S1" evidence="2">
    <location>
        <begin position="2"/>
        <end position="113"/>
    </location>
</feature>
<dbReference type="GO" id="GO:0006508">
    <property type="term" value="P:proteolysis"/>
    <property type="evidence" value="ECO:0007669"/>
    <property type="project" value="InterPro"/>
</dbReference>
<evidence type="ECO:0000259" key="2">
    <source>
        <dbReference type="Pfam" id="PF00089"/>
    </source>
</evidence>
<organism evidence="3 4">
    <name type="scientific">Spodoptera littoralis</name>
    <name type="common">Egyptian cotton leafworm</name>
    <dbReference type="NCBI Taxonomy" id="7109"/>
    <lineage>
        <taxon>Eukaryota</taxon>
        <taxon>Metazoa</taxon>
        <taxon>Ecdysozoa</taxon>
        <taxon>Arthropoda</taxon>
        <taxon>Hexapoda</taxon>
        <taxon>Insecta</taxon>
        <taxon>Pterygota</taxon>
        <taxon>Neoptera</taxon>
        <taxon>Endopterygota</taxon>
        <taxon>Lepidoptera</taxon>
        <taxon>Glossata</taxon>
        <taxon>Ditrysia</taxon>
        <taxon>Noctuoidea</taxon>
        <taxon>Noctuidae</taxon>
        <taxon>Amphipyrinae</taxon>
        <taxon>Spodoptera</taxon>
    </lineage>
</organism>
<evidence type="ECO:0000313" key="4">
    <source>
        <dbReference type="Proteomes" id="UP001153321"/>
    </source>
</evidence>
<dbReference type="InterPro" id="IPR009003">
    <property type="entry name" value="Peptidase_S1_PA"/>
</dbReference>
<dbReference type="InterPro" id="IPR001254">
    <property type="entry name" value="Trypsin_dom"/>
</dbReference>
<accession>A0A9N8Q397</accession>
<evidence type="ECO:0000313" key="3">
    <source>
        <dbReference type="EMBL" id="CAD0224735.1"/>
    </source>
</evidence>
<dbReference type="Gene3D" id="2.40.10.10">
    <property type="entry name" value="Trypsin-like serine proteases"/>
    <property type="match status" value="1"/>
</dbReference>
<feature type="region of interest" description="Disordered" evidence="1">
    <location>
        <begin position="114"/>
        <end position="137"/>
    </location>
</feature>
<dbReference type="Pfam" id="PF00089">
    <property type="entry name" value="Trypsin"/>
    <property type="match status" value="1"/>
</dbReference>